<feature type="transmembrane region" description="Helical" evidence="1">
    <location>
        <begin position="242"/>
        <end position="261"/>
    </location>
</feature>
<dbReference type="AlphaFoldDB" id="A0A512M5V3"/>
<keyword evidence="4" id="KW-1185">Reference proteome</keyword>
<evidence type="ECO:0000313" key="4">
    <source>
        <dbReference type="Proteomes" id="UP000321577"/>
    </source>
</evidence>
<reference evidence="3 4" key="1">
    <citation type="submission" date="2019-07" db="EMBL/GenBank/DDBJ databases">
        <title>Whole genome shotgun sequence of Brevifollis gellanilyticus NBRC 108608.</title>
        <authorList>
            <person name="Hosoyama A."/>
            <person name="Uohara A."/>
            <person name="Ohji S."/>
            <person name="Ichikawa N."/>
        </authorList>
    </citation>
    <scope>NUCLEOTIDE SEQUENCE [LARGE SCALE GENOMIC DNA]</scope>
    <source>
        <strain evidence="3 4">NBRC 108608</strain>
    </source>
</reference>
<keyword evidence="1" id="KW-1133">Transmembrane helix</keyword>
<evidence type="ECO:0000313" key="3">
    <source>
        <dbReference type="EMBL" id="GEP41731.1"/>
    </source>
</evidence>
<dbReference type="Proteomes" id="UP000321577">
    <property type="component" value="Unassembled WGS sequence"/>
</dbReference>
<name>A0A512M5V3_9BACT</name>
<feature type="transmembrane region" description="Helical" evidence="1">
    <location>
        <begin position="212"/>
        <end position="230"/>
    </location>
</feature>
<keyword evidence="1" id="KW-0812">Transmembrane</keyword>
<proteinExistence type="predicted"/>
<feature type="transmembrane region" description="Helical" evidence="1">
    <location>
        <begin position="43"/>
        <end position="65"/>
    </location>
</feature>
<keyword evidence="1" id="KW-0472">Membrane</keyword>
<feature type="transmembrane region" description="Helical" evidence="1">
    <location>
        <begin position="402"/>
        <end position="423"/>
    </location>
</feature>
<dbReference type="RefSeq" id="WP_146849192.1">
    <property type="nucleotide sequence ID" value="NZ_BKAG01000005.1"/>
</dbReference>
<accession>A0A512M5V3</accession>
<organism evidence="3 4">
    <name type="scientific">Brevifollis gellanilyticus</name>
    <dbReference type="NCBI Taxonomy" id="748831"/>
    <lineage>
        <taxon>Bacteria</taxon>
        <taxon>Pseudomonadati</taxon>
        <taxon>Verrucomicrobiota</taxon>
        <taxon>Verrucomicrobiia</taxon>
        <taxon>Verrucomicrobiales</taxon>
        <taxon>Verrucomicrobiaceae</taxon>
    </lineage>
</organism>
<dbReference type="InterPro" id="IPR018677">
    <property type="entry name" value="DUF2157"/>
</dbReference>
<sequence>MSAPNHRWLHTQLPEWEREGLITAENAVKLRQRHPHDDSGPGIAQVAMGVLGALLIGVGLIAIIGYNWDHFNRPVRLMFAFAPLLGAQAASWWALKQGDACARWIRETAAFFQAMAAGACIAIVSQIYNLGGDWPQFVLAWALLSLPLAWLMRSYGVVIFYLVCITVWSLRDDVRHPVWYESARAYPLLLLGLFPFWPGWKFDKPLSTTLRWAIALSASMGLAAAAYQMIEHPWSDFEAVVWLWSLTAAAMILLPISEAAIHAPTRSKPQVVLGFLYLLPLGVIGTSLSAGHETIEAISIAGKLSWTWVLIIVTGAFAVHAILRRRWAVLSVASLAVTPALALAAGENAPHVVPWLMLVHLSLIGLALIALEFLDRKGAPRLGAALLSVLIMARLFDSDLSLLLKGLAFILVGVAFLVFNIVLSRHHKKQKEKVS</sequence>
<evidence type="ECO:0000256" key="1">
    <source>
        <dbReference type="SAM" id="Phobius"/>
    </source>
</evidence>
<dbReference type="Pfam" id="PF09925">
    <property type="entry name" value="DUF2157"/>
    <property type="match status" value="1"/>
</dbReference>
<feature type="transmembrane region" description="Helical" evidence="1">
    <location>
        <begin position="137"/>
        <end position="163"/>
    </location>
</feature>
<gene>
    <name evidence="3" type="ORF">BGE01nite_10220</name>
</gene>
<feature type="domain" description="DUF2157" evidence="2">
    <location>
        <begin position="15"/>
        <end position="155"/>
    </location>
</feature>
<feature type="transmembrane region" description="Helical" evidence="1">
    <location>
        <begin position="273"/>
        <end position="292"/>
    </location>
</feature>
<feature type="transmembrane region" description="Helical" evidence="1">
    <location>
        <begin position="328"/>
        <end position="346"/>
    </location>
</feature>
<feature type="transmembrane region" description="Helical" evidence="1">
    <location>
        <begin position="183"/>
        <end position="200"/>
    </location>
</feature>
<feature type="transmembrane region" description="Helical" evidence="1">
    <location>
        <begin position="352"/>
        <end position="371"/>
    </location>
</feature>
<dbReference type="OrthoDB" id="642680at2"/>
<dbReference type="EMBL" id="BKAG01000005">
    <property type="protein sequence ID" value="GEP41731.1"/>
    <property type="molecule type" value="Genomic_DNA"/>
</dbReference>
<feature type="transmembrane region" description="Helical" evidence="1">
    <location>
        <begin position="110"/>
        <end position="130"/>
    </location>
</feature>
<feature type="transmembrane region" description="Helical" evidence="1">
    <location>
        <begin position="304"/>
        <end position="323"/>
    </location>
</feature>
<evidence type="ECO:0000259" key="2">
    <source>
        <dbReference type="Pfam" id="PF09925"/>
    </source>
</evidence>
<protein>
    <recommendedName>
        <fullName evidence="2">DUF2157 domain-containing protein</fullName>
    </recommendedName>
</protein>
<comment type="caution">
    <text evidence="3">The sequence shown here is derived from an EMBL/GenBank/DDBJ whole genome shotgun (WGS) entry which is preliminary data.</text>
</comment>